<dbReference type="STRING" id="121845.A0A3Q0JE27"/>
<keyword evidence="5" id="KW-0560">Oxidoreductase</keyword>
<keyword evidence="6 8" id="KW-0408">Iron</keyword>
<dbReference type="RefSeq" id="XP_026686752.1">
    <property type="nucleotide sequence ID" value="XM_026830951.1"/>
</dbReference>
<dbReference type="InterPro" id="IPR050479">
    <property type="entry name" value="CYP11_CYP27_families"/>
</dbReference>
<accession>A0A3Q0JE27</accession>
<dbReference type="GO" id="GO:0005506">
    <property type="term" value="F:iron ion binding"/>
    <property type="evidence" value="ECO:0007669"/>
    <property type="project" value="InterPro"/>
</dbReference>
<keyword evidence="4 8" id="KW-0479">Metal-binding</keyword>
<evidence type="ECO:0000256" key="8">
    <source>
        <dbReference type="PIRSR" id="PIRSR602401-1"/>
    </source>
</evidence>
<evidence type="ECO:0000256" key="9">
    <source>
        <dbReference type="SAM" id="MobiDB-lite"/>
    </source>
</evidence>
<name>A0A3Q0JE27_DIACI</name>
<dbReference type="InterPro" id="IPR036396">
    <property type="entry name" value="Cyt_P450_sf"/>
</dbReference>
<dbReference type="Pfam" id="PF00067">
    <property type="entry name" value="p450"/>
    <property type="match status" value="2"/>
</dbReference>
<comment type="cofactor">
    <cofactor evidence="1 8">
        <name>heme</name>
        <dbReference type="ChEBI" id="CHEBI:30413"/>
    </cofactor>
</comment>
<dbReference type="KEGG" id="dci:103519454"/>
<dbReference type="PROSITE" id="PS00086">
    <property type="entry name" value="CYTOCHROME_P450"/>
    <property type="match status" value="1"/>
</dbReference>
<dbReference type="InterPro" id="IPR001128">
    <property type="entry name" value="Cyt_P450"/>
</dbReference>
<dbReference type="InterPro" id="IPR011050">
    <property type="entry name" value="Pectin_lyase_fold/virulence"/>
</dbReference>
<evidence type="ECO:0000259" key="10">
    <source>
        <dbReference type="Pfam" id="PF15906"/>
    </source>
</evidence>
<feature type="compositionally biased region" description="Basic and acidic residues" evidence="9">
    <location>
        <begin position="679"/>
        <end position="691"/>
    </location>
</feature>
<dbReference type="GO" id="GO:0020037">
    <property type="term" value="F:heme binding"/>
    <property type="evidence" value="ECO:0007669"/>
    <property type="project" value="InterPro"/>
</dbReference>
<dbReference type="InterPro" id="IPR017972">
    <property type="entry name" value="Cyt_P450_CS"/>
</dbReference>
<reference evidence="12" key="1">
    <citation type="submission" date="2025-08" db="UniProtKB">
        <authorList>
            <consortium name="RefSeq"/>
        </authorList>
    </citation>
    <scope>IDENTIFICATION</scope>
</reference>
<keyword evidence="7" id="KW-0503">Monooxygenase</keyword>
<evidence type="ECO:0000256" key="7">
    <source>
        <dbReference type="ARBA" id="ARBA00023033"/>
    </source>
</evidence>
<feature type="region of interest" description="Disordered" evidence="9">
    <location>
        <begin position="772"/>
        <end position="816"/>
    </location>
</feature>
<dbReference type="AlphaFoldDB" id="A0A3Q0JE27"/>
<sequence>MNSLPVRLKHTSNVAVKSFDKIFSPKAWPIIGHGHLFIPKIGKYSADIFSDEIHRMMKEHGVPIIKLILNGQTMVFTISAEDTRTMYQNEGKHPLRNSMEALDMLRRKNGQSVGVIARNTLVLKIIMQNGQIKSKGIWRKLILIKDLVRNRNEFSDAVKSTNKLKTSNFRDYKAQQQMDTGKKGSVVVKDGSLLVMEGSVVVTDGSLLVIEGSVVVTDGSLLVIEGSVVVTDGSLLVIEGSVVVTNGSLLVIEGSVVVTDGSLLVMEGSVVSLFTMTRHARNCTAGAVYTYHEKKKDAEASGYGTQNQWVGKDSVKDFDCCCLTLHLSFGSRLERIHALGITRVGEFPFDRLFPSLINTCLTVLSLPTFYGQVVTILPGSVVVKDGSLLVMEGSVVVTDGSLLVIEGSVVVTDGSLLVIEGKYSADIFSDEIHRMMKEHGVPIIKLILNGQTMVFTISAEDTRTMYQNEGKHPLRNSMEALDMLRRKNGQSVGVIASLISAISVISPVLSVSNETERQEALAQNMNLMDALYRTMGEPPIWGMIKTKAYRGKRVSYQDKVITAMDIFLGGIDATATTLAMTLHYLSLDRGLQDRIVSELTSPPPDNTRLIKACIRETLRMSATAGGNGRCMQNDVIISGYFVPKGTWVLSLNPVIGTLDSYFDFAHQYRPQRWLRQHRTGESTHKFSESTHNKPQCDSGTNESTQNKPQSTSPTKESTQNKSQCVFDIKQSTQPTESTTWVLSLNPVIGTLDSYFDFAHQYRPQRWLRQHRTGESTHNFSESTHNKPQCDSGTNESTQNKPQSISPTKESTQNKSQCVFDIKQSTQPTESTLRQSAHPFASLPFGFGPRMCPGKLVAEQEMVLYLTEILQTFILEPVDKEPLGMIFRTNRVPDRIINIKCVRR</sequence>
<feature type="domain" description="Nitric oxide synthase-interacting protein zinc-finger" evidence="10">
    <location>
        <begin position="279"/>
        <end position="326"/>
    </location>
</feature>
<comment type="similarity">
    <text evidence="2">Belongs to the cytochrome P450 family.</text>
</comment>
<organism evidence="11 12">
    <name type="scientific">Diaphorina citri</name>
    <name type="common">Asian citrus psyllid</name>
    <dbReference type="NCBI Taxonomy" id="121845"/>
    <lineage>
        <taxon>Eukaryota</taxon>
        <taxon>Metazoa</taxon>
        <taxon>Ecdysozoa</taxon>
        <taxon>Arthropoda</taxon>
        <taxon>Hexapoda</taxon>
        <taxon>Insecta</taxon>
        <taxon>Pterygota</taxon>
        <taxon>Neoptera</taxon>
        <taxon>Paraneoptera</taxon>
        <taxon>Hemiptera</taxon>
        <taxon>Sternorrhyncha</taxon>
        <taxon>Psylloidea</taxon>
        <taxon>Psyllidae</taxon>
        <taxon>Diaphorininae</taxon>
        <taxon>Diaphorina</taxon>
    </lineage>
</organism>
<proteinExistence type="inferred from homology"/>
<keyword evidence="3 8" id="KW-0349">Heme</keyword>
<dbReference type="PRINTS" id="PR00463">
    <property type="entry name" value="EP450I"/>
</dbReference>
<evidence type="ECO:0000313" key="11">
    <source>
        <dbReference type="Proteomes" id="UP000079169"/>
    </source>
</evidence>
<dbReference type="InterPro" id="IPR002401">
    <property type="entry name" value="Cyt_P450_E_grp-I"/>
</dbReference>
<dbReference type="Proteomes" id="UP000079169">
    <property type="component" value="Unplaced"/>
</dbReference>
<dbReference type="SUPFAM" id="SSF48264">
    <property type="entry name" value="Cytochrome P450"/>
    <property type="match status" value="3"/>
</dbReference>
<gene>
    <name evidence="12" type="primary">LOC103519454</name>
</gene>
<dbReference type="GO" id="GO:0016705">
    <property type="term" value="F:oxidoreductase activity, acting on paired donors, with incorporation or reduction of molecular oxygen"/>
    <property type="evidence" value="ECO:0007669"/>
    <property type="project" value="InterPro"/>
</dbReference>
<dbReference type="Gene3D" id="1.10.630.10">
    <property type="entry name" value="Cytochrome P450"/>
    <property type="match status" value="3"/>
</dbReference>
<evidence type="ECO:0000313" key="12">
    <source>
        <dbReference type="RefSeq" id="XP_026686752.1"/>
    </source>
</evidence>
<dbReference type="PRINTS" id="PR00385">
    <property type="entry name" value="P450"/>
</dbReference>
<dbReference type="PANTHER" id="PTHR24279:SF120">
    <property type="entry name" value="CYTOCHROME P450"/>
    <property type="match status" value="1"/>
</dbReference>
<dbReference type="PANTHER" id="PTHR24279">
    <property type="entry name" value="CYTOCHROME P450"/>
    <property type="match status" value="1"/>
</dbReference>
<evidence type="ECO:0000256" key="4">
    <source>
        <dbReference type="ARBA" id="ARBA00022723"/>
    </source>
</evidence>
<dbReference type="GO" id="GO:0004497">
    <property type="term" value="F:monooxygenase activity"/>
    <property type="evidence" value="ECO:0007669"/>
    <property type="project" value="UniProtKB-KW"/>
</dbReference>
<feature type="compositionally biased region" description="Polar residues" evidence="9">
    <location>
        <begin position="692"/>
        <end position="723"/>
    </location>
</feature>
<protein>
    <submittedName>
        <fullName evidence="12">Uncharacterized protein LOC103519454</fullName>
    </submittedName>
</protein>
<dbReference type="GeneID" id="103519454"/>
<keyword evidence="11" id="KW-1185">Reference proteome</keyword>
<dbReference type="InterPro" id="IPR031790">
    <property type="entry name" value="Znf-NOSIP"/>
</dbReference>
<dbReference type="PaxDb" id="121845-A0A3Q0JE27"/>
<feature type="binding site" description="axial binding residue" evidence="8">
    <location>
        <position position="851"/>
    </location>
    <ligand>
        <name>heme</name>
        <dbReference type="ChEBI" id="CHEBI:30413"/>
    </ligand>
    <ligandPart>
        <name>Fe</name>
        <dbReference type="ChEBI" id="CHEBI:18248"/>
    </ligandPart>
</feature>
<feature type="region of interest" description="Disordered" evidence="9">
    <location>
        <begin position="679"/>
        <end position="723"/>
    </location>
</feature>
<evidence type="ECO:0000256" key="6">
    <source>
        <dbReference type="ARBA" id="ARBA00023004"/>
    </source>
</evidence>
<dbReference type="Pfam" id="PF15906">
    <property type="entry name" value="zf-NOSIP"/>
    <property type="match status" value="1"/>
</dbReference>
<evidence type="ECO:0000256" key="5">
    <source>
        <dbReference type="ARBA" id="ARBA00023002"/>
    </source>
</evidence>
<dbReference type="SUPFAM" id="SSF51126">
    <property type="entry name" value="Pectin lyase-like"/>
    <property type="match status" value="1"/>
</dbReference>
<evidence type="ECO:0000256" key="3">
    <source>
        <dbReference type="ARBA" id="ARBA00022617"/>
    </source>
</evidence>
<evidence type="ECO:0000256" key="2">
    <source>
        <dbReference type="ARBA" id="ARBA00010617"/>
    </source>
</evidence>
<feature type="compositionally biased region" description="Polar residues" evidence="9">
    <location>
        <begin position="775"/>
        <end position="816"/>
    </location>
</feature>
<evidence type="ECO:0000256" key="1">
    <source>
        <dbReference type="ARBA" id="ARBA00001971"/>
    </source>
</evidence>